<keyword evidence="5" id="KW-0652">Protein synthesis inhibitor</keyword>
<gene>
    <name evidence="10" type="ORF">C1SCF055_LOCUS41337</name>
</gene>
<dbReference type="PANTHER" id="PTHR11042:SF138">
    <property type="entry name" value="SERINE_THREONINE-PROTEIN KINASE IKS1-RELATED"/>
    <property type="match status" value="1"/>
</dbReference>
<keyword evidence="13" id="KW-1185">Reference proteome</keyword>
<evidence type="ECO:0000313" key="11">
    <source>
        <dbReference type="EMBL" id="CAL1169986.1"/>
    </source>
</evidence>
<dbReference type="OrthoDB" id="5337378at2759"/>
<evidence type="ECO:0000256" key="8">
    <source>
        <dbReference type="SAM" id="MobiDB-lite"/>
    </source>
</evidence>
<dbReference type="GO" id="GO:0005634">
    <property type="term" value="C:nucleus"/>
    <property type="evidence" value="ECO:0007669"/>
    <property type="project" value="TreeGrafter"/>
</dbReference>
<organism evidence="10">
    <name type="scientific">Cladocopium goreaui</name>
    <dbReference type="NCBI Taxonomy" id="2562237"/>
    <lineage>
        <taxon>Eukaryota</taxon>
        <taxon>Sar</taxon>
        <taxon>Alveolata</taxon>
        <taxon>Dinophyceae</taxon>
        <taxon>Suessiales</taxon>
        <taxon>Symbiodiniaceae</taxon>
        <taxon>Cladocopium</taxon>
    </lineage>
</organism>
<dbReference type="Gene3D" id="1.10.510.10">
    <property type="entry name" value="Transferase(Phosphotransferase) domain 1"/>
    <property type="match status" value="1"/>
</dbReference>
<dbReference type="EMBL" id="CAMXCT020006593">
    <property type="protein sequence ID" value="CAL1169986.1"/>
    <property type="molecule type" value="Genomic_DNA"/>
</dbReference>
<dbReference type="EMBL" id="CAMXCT010006593">
    <property type="protein sequence ID" value="CAI4016611.1"/>
    <property type="molecule type" value="Genomic_DNA"/>
</dbReference>
<feature type="compositionally biased region" description="Low complexity" evidence="8">
    <location>
        <begin position="660"/>
        <end position="676"/>
    </location>
</feature>
<dbReference type="InterPro" id="IPR000719">
    <property type="entry name" value="Prot_kinase_dom"/>
</dbReference>
<evidence type="ECO:0000313" key="10">
    <source>
        <dbReference type="EMBL" id="CAI4016611.1"/>
    </source>
</evidence>
<protein>
    <submittedName>
        <fullName evidence="12">Serine/threonine-protein kinase iksA</fullName>
    </submittedName>
</protein>
<dbReference type="SUPFAM" id="SSF56112">
    <property type="entry name" value="Protein kinase-like (PK-like)"/>
    <property type="match status" value="1"/>
</dbReference>
<evidence type="ECO:0000313" key="13">
    <source>
        <dbReference type="Proteomes" id="UP001152797"/>
    </source>
</evidence>
<proteinExistence type="inferred from homology"/>
<dbReference type="GO" id="GO:0005524">
    <property type="term" value="F:ATP binding"/>
    <property type="evidence" value="ECO:0007669"/>
    <property type="project" value="UniProtKB-UniRule"/>
</dbReference>
<dbReference type="InterPro" id="IPR008271">
    <property type="entry name" value="Ser/Thr_kinase_AS"/>
</dbReference>
<comment type="similarity">
    <text evidence="6">Belongs to the protein kinase superfamily. Ser/Thr protein kinase family. GCN2 subfamily.</text>
</comment>
<keyword evidence="2 7" id="KW-0547">Nucleotide-binding</keyword>
<reference evidence="10" key="1">
    <citation type="submission" date="2022-10" db="EMBL/GenBank/DDBJ databases">
        <authorList>
            <person name="Chen Y."/>
            <person name="Dougan E. K."/>
            <person name="Chan C."/>
            <person name="Rhodes N."/>
            <person name="Thang M."/>
        </authorList>
    </citation>
    <scope>NUCLEOTIDE SEQUENCE</scope>
</reference>
<evidence type="ECO:0000256" key="4">
    <source>
        <dbReference type="ARBA" id="ARBA00022840"/>
    </source>
</evidence>
<dbReference type="PROSITE" id="PS00108">
    <property type="entry name" value="PROTEIN_KINASE_ST"/>
    <property type="match status" value="1"/>
</dbReference>
<dbReference type="SMART" id="SM00220">
    <property type="entry name" value="S_TKc"/>
    <property type="match status" value="1"/>
</dbReference>
<evidence type="ECO:0000313" key="12">
    <source>
        <dbReference type="EMBL" id="CAL4803923.1"/>
    </source>
</evidence>
<dbReference type="AlphaFoldDB" id="A0A9P1DUS8"/>
<dbReference type="PROSITE" id="PS00107">
    <property type="entry name" value="PROTEIN_KINASE_ATP"/>
    <property type="match status" value="1"/>
</dbReference>
<dbReference type="CDD" id="cd00180">
    <property type="entry name" value="PKc"/>
    <property type="match status" value="1"/>
</dbReference>
<dbReference type="PROSITE" id="PS50011">
    <property type="entry name" value="PROTEIN_KINASE_DOM"/>
    <property type="match status" value="1"/>
</dbReference>
<evidence type="ECO:0000256" key="2">
    <source>
        <dbReference type="ARBA" id="ARBA00022741"/>
    </source>
</evidence>
<dbReference type="GO" id="GO:0005737">
    <property type="term" value="C:cytoplasm"/>
    <property type="evidence" value="ECO:0007669"/>
    <property type="project" value="TreeGrafter"/>
</dbReference>
<reference evidence="11" key="2">
    <citation type="submission" date="2024-04" db="EMBL/GenBank/DDBJ databases">
        <authorList>
            <person name="Chen Y."/>
            <person name="Shah S."/>
            <person name="Dougan E. K."/>
            <person name="Thang M."/>
            <person name="Chan C."/>
        </authorList>
    </citation>
    <scope>NUCLEOTIDE SEQUENCE [LARGE SCALE GENOMIC DNA]</scope>
</reference>
<dbReference type="InterPro" id="IPR017441">
    <property type="entry name" value="Protein_kinase_ATP_BS"/>
</dbReference>
<evidence type="ECO:0000256" key="5">
    <source>
        <dbReference type="ARBA" id="ARBA00023193"/>
    </source>
</evidence>
<feature type="region of interest" description="Disordered" evidence="8">
    <location>
        <begin position="643"/>
        <end position="676"/>
    </location>
</feature>
<keyword evidence="3 12" id="KW-0418">Kinase</keyword>
<feature type="binding site" evidence="7">
    <location>
        <position position="368"/>
    </location>
    <ligand>
        <name>ATP</name>
        <dbReference type="ChEBI" id="CHEBI:30616"/>
    </ligand>
</feature>
<dbReference type="GO" id="GO:0004672">
    <property type="term" value="F:protein kinase activity"/>
    <property type="evidence" value="ECO:0007669"/>
    <property type="project" value="InterPro"/>
</dbReference>
<evidence type="ECO:0000256" key="1">
    <source>
        <dbReference type="ARBA" id="ARBA00022679"/>
    </source>
</evidence>
<dbReference type="Gene3D" id="3.30.200.20">
    <property type="entry name" value="Phosphorylase Kinase, domain 1"/>
    <property type="match status" value="1"/>
</dbReference>
<dbReference type="InterPro" id="IPR011009">
    <property type="entry name" value="Kinase-like_dom_sf"/>
</dbReference>
<dbReference type="InterPro" id="IPR050339">
    <property type="entry name" value="CC_SR_Kinase"/>
</dbReference>
<accession>A0A9P1DUS8</accession>
<keyword evidence="4 7" id="KW-0067">ATP-binding</keyword>
<evidence type="ECO:0000256" key="7">
    <source>
        <dbReference type="PROSITE-ProRule" id="PRU10141"/>
    </source>
</evidence>
<dbReference type="Pfam" id="PF00069">
    <property type="entry name" value="Pkinase"/>
    <property type="match status" value="1"/>
</dbReference>
<name>A0A9P1DUS8_9DINO</name>
<sequence length="676" mass="74953">MPIVIPRCDQRSCLCRACGMGWLHEGVKPRSASENLAASLGRGKNPFAWLLPLGRRAPVVSFDAIFAQKVLPGDATADAEEIDSSGLTALGAHIEATRAGQVTSVSNRSPRRPSRPLEVSETVYVRIAAAHGLRSSVELDPCARTDCGAEEGAAEDESEETVGWTGIFATLEILALTAADGLAAKPRARAQLSPRFLEAIMAPGANMSLNQAGWLQFEAGAHAHIMAQHSTEEMQIILYRGRDLVLYDAHHHRAFARRVTQEQAQVLLHNRRHSSCPLCKQSLSESWAFVVEGYWETIRKVFAANAAGDEEAAAIAQLHSIAAGLLNTGYYARFFKEERKLGSGSFGSVYLCTHMMDEIELGIFAVKKLALGDDARRLRQVVREVKALEKLRHMNVIDYKHSWLEIDRHSELCPYVPFLYILMEYCNYGSLEGFIWHKDPGFIRGRPDNARRSRELSEEMIWHFFHGTCSGLDHLHCRGILHMDLKPSNIMLHVDEVAGQAAAFPRPLLSDFGTCQMMGDVTGEVHGGYAIEFCSPERLENEEIGEKGDMWSAGLILYAMCFGDLPYHSEDPAECRRQVVSHKVLLEPPRGGAHRRSREVSEILWKVICILTSRAPVARLSARQCEILAAQQLEELRCRVARGSTSPGMHPQMLMDSGMPQLQDGDLPQLQDGALS</sequence>
<keyword evidence="1" id="KW-0808">Transferase</keyword>
<dbReference type="PANTHER" id="PTHR11042">
    <property type="entry name" value="EUKARYOTIC TRANSLATION INITIATION FACTOR 2-ALPHA KINASE EIF2-ALPHA KINASE -RELATED"/>
    <property type="match status" value="1"/>
</dbReference>
<evidence type="ECO:0000256" key="3">
    <source>
        <dbReference type="ARBA" id="ARBA00022777"/>
    </source>
</evidence>
<dbReference type="Proteomes" id="UP001152797">
    <property type="component" value="Unassembled WGS sequence"/>
</dbReference>
<comment type="caution">
    <text evidence="10">The sequence shown here is derived from an EMBL/GenBank/DDBJ whole genome shotgun (WGS) entry which is preliminary data.</text>
</comment>
<evidence type="ECO:0000259" key="9">
    <source>
        <dbReference type="PROSITE" id="PS50011"/>
    </source>
</evidence>
<dbReference type="GO" id="GO:0017148">
    <property type="term" value="P:negative regulation of translation"/>
    <property type="evidence" value="ECO:0007669"/>
    <property type="project" value="UniProtKB-KW"/>
</dbReference>
<dbReference type="EMBL" id="CAMXCT030006593">
    <property type="protein sequence ID" value="CAL4803923.1"/>
    <property type="molecule type" value="Genomic_DNA"/>
</dbReference>
<evidence type="ECO:0000256" key="6">
    <source>
        <dbReference type="ARBA" id="ARBA00037982"/>
    </source>
</evidence>
<feature type="domain" description="Protein kinase" evidence="9">
    <location>
        <begin position="335"/>
        <end position="653"/>
    </location>
</feature>